<dbReference type="PROSITE" id="PS50404">
    <property type="entry name" value="GST_NTER"/>
    <property type="match status" value="1"/>
</dbReference>
<dbReference type="CDD" id="cd03048">
    <property type="entry name" value="GST_N_Ure2p_like"/>
    <property type="match status" value="1"/>
</dbReference>
<gene>
    <name evidence="3" type="ORF">tloyanaT_31380</name>
</gene>
<accession>A0ABQ6HHA7</accession>
<dbReference type="SUPFAM" id="SSF47616">
    <property type="entry name" value="GST C-terminal domain-like"/>
    <property type="match status" value="1"/>
</dbReference>
<dbReference type="SFLD" id="SFLDG01151">
    <property type="entry name" value="Main.2:_Nu-like"/>
    <property type="match status" value="1"/>
</dbReference>
<dbReference type="Pfam" id="PF02798">
    <property type="entry name" value="GST_N"/>
    <property type="match status" value="1"/>
</dbReference>
<comment type="caution">
    <text evidence="3">The sequence shown here is derived from an EMBL/GenBank/DDBJ whole genome shotgun (WGS) entry which is preliminary data.</text>
</comment>
<dbReference type="NCBIfam" id="NF008731">
    <property type="entry name" value="PRK11752.1"/>
    <property type="match status" value="1"/>
</dbReference>
<dbReference type="PANTHER" id="PTHR44051">
    <property type="entry name" value="GLUTATHIONE S-TRANSFERASE-RELATED"/>
    <property type="match status" value="1"/>
</dbReference>
<name>A0ABQ6HHA7_9GAMM</name>
<dbReference type="RefSeq" id="WP_284300380.1">
    <property type="nucleotide sequence ID" value="NZ_BSSV01000008.1"/>
</dbReference>
<dbReference type="PANTHER" id="PTHR44051:SF22">
    <property type="entry name" value="DISULFIDE-BOND OXIDOREDUCTASE YGHU"/>
    <property type="match status" value="1"/>
</dbReference>
<reference evidence="3 4" key="1">
    <citation type="submission" date="2023-03" db="EMBL/GenBank/DDBJ databases">
        <title>Thalassotalea loyana LMG 22536T draft genome sequence.</title>
        <authorList>
            <person name="Sawabe T."/>
        </authorList>
    </citation>
    <scope>NUCLEOTIDE SEQUENCE [LARGE SCALE GENOMIC DNA]</scope>
    <source>
        <strain evidence="3 4">LMG 22536</strain>
    </source>
</reference>
<evidence type="ECO:0000313" key="4">
    <source>
        <dbReference type="Proteomes" id="UP001157134"/>
    </source>
</evidence>
<dbReference type="SFLD" id="SFLDG00358">
    <property type="entry name" value="Main_(cytGST)"/>
    <property type="match status" value="1"/>
</dbReference>
<dbReference type="InterPro" id="IPR036249">
    <property type="entry name" value="Thioredoxin-like_sf"/>
</dbReference>
<dbReference type="InterPro" id="IPR010987">
    <property type="entry name" value="Glutathione-S-Trfase_C-like"/>
</dbReference>
<dbReference type="Gene3D" id="3.40.30.10">
    <property type="entry name" value="Glutaredoxin"/>
    <property type="match status" value="1"/>
</dbReference>
<dbReference type="InterPro" id="IPR004045">
    <property type="entry name" value="Glutathione_S-Trfase_N"/>
</dbReference>
<dbReference type="CDD" id="cd10292">
    <property type="entry name" value="GST_C_YghU_like"/>
    <property type="match status" value="1"/>
</dbReference>
<evidence type="ECO:0000259" key="2">
    <source>
        <dbReference type="PROSITE" id="PS50405"/>
    </source>
</evidence>
<dbReference type="Gene3D" id="1.20.1050.10">
    <property type="match status" value="1"/>
</dbReference>
<dbReference type="Pfam" id="PF13410">
    <property type="entry name" value="GST_C_2"/>
    <property type="match status" value="1"/>
</dbReference>
<dbReference type="Proteomes" id="UP001157134">
    <property type="component" value="Unassembled WGS sequence"/>
</dbReference>
<dbReference type="InterPro" id="IPR040079">
    <property type="entry name" value="Glutathione_S-Trfase"/>
</dbReference>
<evidence type="ECO:0000259" key="1">
    <source>
        <dbReference type="PROSITE" id="PS50404"/>
    </source>
</evidence>
<evidence type="ECO:0000313" key="3">
    <source>
        <dbReference type="EMBL" id="GLX86885.1"/>
    </source>
</evidence>
<dbReference type="PROSITE" id="PS50405">
    <property type="entry name" value="GST_CTER"/>
    <property type="match status" value="1"/>
</dbReference>
<organism evidence="3 4">
    <name type="scientific">Thalassotalea loyana</name>
    <dbReference type="NCBI Taxonomy" id="280483"/>
    <lineage>
        <taxon>Bacteria</taxon>
        <taxon>Pseudomonadati</taxon>
        <taxon>Pseudomonadota</taxon>
        <taxon>Gammaproteobacteria</taxon>
        <taxon>Alteromonadales</taxon>
        <taxon>Colwelliaceae</taxon>
        <taxon>Thalassotalea</taxon>
    </lineage>
</organism>
<dbReference type="EMBL" id="BSSV01000008">
    <property type="protein sequence ID" value="GLX86885.1"/>
    <property type="molecule type" value="Genomic_DNA"/>
</dbReference>
<keyword evidence="4" id="KW-1185">Reference proteome</keyword>
<dbReference type="SFLD" id="SFLDS00019">
    <property type="entry name" value="Glutathione_Transferase_(cytos"/>
    <property type="match status" value="1"/>
</dbReference>
<dbReference type="SUPFAM" id="SSF52833">
    <property type="entry name" value="Thioredoxin-like"/>
    <property type="match status" value="1"/>
</dbReference>
<proteinExistence type="predicted"/>
<protein>
    <submittedName>
        <fullName evidence="3">Thiol:disulfide oxidoreductase</fullName>
    </submittedName>
</protein>
<feature type="domain" description="GST N-terminal" evidence="1">
    <location>
        <begin position="46"/>
        <end position="133"/>
    </location>
</feature>
<dbReference type="InterPro" id="IPR036282">
    <property type="entry name" value="Glutathione-S-Trfase_C_sf"/>
</dbReference>
<feature type="domain" description="GST C-terminal" evidence="2">
    <location>
        <begin position="136"/>
        <end position="278"/>
    </location>
</feature>
<sequence>MANQPYTPDKVWQWKPGNGGKFANINQPTAGAREERDLPSGKHPFQLYSLATPNGVKVTIMFEELVELGIQEAEYDAYSVNIMEGDQFTSGFVNVNPNSKIPALVDKSAGKPIAIFESGAILLHLAEKFDQFIPSDPLGRSQCLSWLFWQVGAGPFLGGGFGHFYAYAPEKFEYPIERFTMEVKRQLDLLDKHLSQNKYMCGDEYTIADMAIWPWYGALVNGELYEAAEFLDVKSYLNVNRWSQLIGQRPAVKRGRMVNRAWGEPSEQLIERHDKSDFELRTQDKLDK</sequence>